<proteinExistence type="inferred from homology"/>
<dbReference type="AlphaFoldDB" id="A0A6S6XTF9"/>
<evidence type="ECO:0000256" key="1">
    <source>
        <dbReference type="ARBA" id="ARBA00005369"/>
    </source>
</evidence>
<dbReference type="CDD" id="cd02440">
    <property type="entry name" value="AdoMet_MTases"/>
    <property type="match status" value="1"/>
</dbReference>
<dbReference type="Gene3D" id="3.40.50.150">
    <property type="entry name" value="Vaccinia Virus protein VP39"/>
    <property type="match status" value="1"/>
</dbReference>
<dbReference type="SUPFAM" id="SSF53335">
    <property type="entry name" value="S-adenosyl-L-methionine-dependent methyltransferases"/>
    <property type="match status" value="1"/>
</dbReference>
<evidence type="ECO:0000313" key="5">
    <source>
        <dbReference type="Proteomes" id="UP000515733"/>
    </source>
</evidence>
<sequence>MNLEQARYNMVEQQVRPWGVSNPDVLDAMFKLKREDFVPAAYRNFAYADTEIPLGHGATMLIPQIEAHALQALQLDKHAKVLEVGTGSGYMAALLATIADQVWSVEAVPALAATARANLSRAGIANVSVEQGDGLTGLPAFGPFDAIMLSGSVNAVPRALLDQLKPGGRLFAIVGPGPAMQAQVITRVGEGGHATQTLLETVAAPLTGGTAPPAFQF</sequence>
<gene>
    <name evidence="4" type="primary">pcm</name>
    <name evidence="4" type="ORF">DENOEST_0271</name>
</gene>
<evidence type="ECO:0000256" key="2">
    <source>
        <dbReference type="ARBA" id="ARBA00013346"/>
    </source>
</evidence>
<accession>A0A6S6XTF9</accession>
<keyword evidence="4" id="KW-0808">Transferase</keyword>
<dbReference type="OrthoDB" id="9810066at2"/>
<dbReference type="EMBL" id="LR778301">
    <property type="protein sequence ID" value="CAB1367443.1"/>
    <property type="molecule type" value="Genomic_DNA"/>
</dbReference>
<dbReference type="PROSITE" id="PS01279">
    <property type="entry name" value="PCMT"/>
    <property type="match status" value="1"/>
</dbReference>
<dbReference type="KEGG" id="doe:DENOEST_0271"/>
<dbReference type="InterPro" id="IPR029063">
    <property type="entry name" value="SAM-dependent_MTases_sf"/>
</dbReference>
<dbReference type="PANTHER" id="PTHR11579">
    <property type="entry name" value="PROTEIN-L-ISOASPARTATE O-METHYLTRANSFERASE"/>
    <property type="match status" value="1"/>
</dbReference>
<dbReference type="PANTHER" id="PTHR11579:SF18">
    <property type="entry name" value="PROTEIN-L-ISOASPARTATE O-METHYLTRANSFERASE"/>
    <property type="match status" value="1"/>
</dbReference>
<dbReference type="GO" id="GO:0004719">
    <property type="term" value="F:protein-L-isoaspartate (D-aspartate) O-methyltransferase activity"/>
    <property type="evidence" value="ECO:0007669"/>
    <property type="project" value="InterPro"/>
</dbReference>
<dbReference type="Proteomes" id="UP000515733">
    <property type="component" value="Chromosome"/>
</dbReference>
<evidence type="ECO:0000256" key="3">
    <source>
        <dbReference type="ARBA" id="ARBA00030757"/>
    </source>
</evidence>
<keyword evidence="4" id="KW-0489">Methyltransferase</keyword>
<dbReference type="GO" id="GO:0005737">
    <property type="term" value="C:cytoplasm"/>
    <property type="evidence" value="ECO:0007669"/>
    <property type="project" value="TreeGrafter"/>
</dbReference>
<dbReference type="RefSeq" id="WP_145771395.1">
    <property type="nucleotide sequence ID" value="NZ_LR778301.1"/>
</dbReference>
<organism evidence="4 5">
    <name type="scientific">Denitratisoma oestradiolicum</name>
    <dbReference type="NCBI Taxonomy" id="311182"/>
    <lineage>
        <taxon>Bacteria</taxon>
        <taxon>Pseudomonadati</taxon>
        <taxon>Pseudomonadota</taxon>
        <taxon>Betaproteobacteria</taxon>
        <taxon>Nitrosomonadales</taxon>
        <taxon>Sterolibacteriaceae</taxon>
        <taxon>Denitratisoma</taxon>
    </lineage>
</organism>
<reference evidence="4 5" key="1">
    <citation type="submission" date="2020-03" db="EMBL/GenBank/DDBJ databases">
        <authorList>
            <consortium name="Genoscope - CEA"/>
            <person name="William W."/>
        </authorList>
    </citation>
    <scope>NUCLEOTIDE SEQUENCE [LARGE SCALE GENOMIC DNA]</scope>
    <source>
        <strain evidence="5">DSM 16959</strain>
    </source>
</reference>
<keyword evidence="5" id="KW-1185">Reference proteome</keyword>
<comment type="similarity">
    <text evidence="1">Belongs to the methyltransferase superfamily. L-isoaspartyl/D-aspartyl protein methyltransferase family.</text>
</comment>
<name>A0A6S6XTF9_9PROT</name>
<evidence type="ECO:0000313" key="4">
    <source>
        <dbReference type="EMBL" id="CAB1367443.1"/>
    </source>
</evidence>
<dbReference type="GO" id="GO:0032259">
    <property type="term" value="P:methylation"/>
    <property type="evidence" value="ECO:0007669"/>
    <property type="project" value="UniProtKB-KW"/>
</dbReference>
<protein>
    <recommendedName>
        <fullName evidence="2">Protein-L-isoaspartate O-methyltransferase</fullName>
    </recommendedName>
    <alternativeName>
        <fullName evidence="3">Protein L-isoaspartyl methyltransferase</fullName>
    </alternativeName>
</protein>
<dbReference type="InterPro" id="IPR000682">
    <property type="entry name" value="PCMT"/>
</dbReference>
<dbReference type="Pfam" id="PF01135">
    <property type="entry name" value="PCMT"/>
    <property type="match status" value="1"/>
</dbReference>